<accession>A0A5B6ZKS8</accession>
<dbReference type="InterPro" id="IPR055780">
    <property type="entry name" value="DUF7356"/>
</dbReference>
<dbReference type="PANTHER" id="PTHR34200">
    <property type="entry name" value="DENTIN SIALOPHOSPHOPROTEIN-LIKE ISOFORM X1"/>
    <property type="match status" value="1"/>
</dbReference>
<dbReference type="AlphaFoldDB" id="A0A5B6ZKS8"/>
<gene>
    <name evidence="5" type="ORF">Din_014513</name>
</gene>
<evidence type="ECO:0000256" key="2">
    <source>
        <dbReference type="SAM" id="Phobius"/>
    </source>
</evidence>
<evidence type="ECO:0000313" key="5">
    <source>
        <dbReference type="EMBL" id="MPA45072.1"/>
    </source>
</evidence>
<keyword evidence="2" id="KW-1133">Transmembrane helix</keyword>
<dbReference type="Pfam" id="PF24053">
    <property type="entry name" value="DUF7356"/>
    <property type="match status" value="1"/>
</dbReference>
<feature type="compositionally biased region" description="Basic and acidic residues" evidence="1">
    <location>
        <begin position="96"/>
        <end position="147"/>
    </location>
</feature>
<feature type="compositionally biased region" description="Polar residues" evidence="1">
    <location>
        <begin position="343"/>
        <end position="353"/>
    </location>
</feature>
<feature type="region of interest" description="Disordered" evidence="1">
    <location>
        <begin position="312"/>
        <end position="370"/>
    </location>
</feature>
<feature type="transmembrane region" description="Helical" evidence="2">
    <location>
        <begin position="269"/>
        <end position="287"/>
    </location>
</feature>
<protein>
    <recommendedName>
        <fullName evidence="4">DUF7356 domain-containing protein</fullName>
    </recommendedName>
</protein>
<dbReference type="EMBL" id="GHES01014513">
    <property type="protein sequence ID" value="MPA45072.1"/>
    <property type="molecule type" value="Transcribed_RNA"/>
</dbReference>
<evidence type="ECO:0000256" key="1">
    <source>
        <dbReference type="SAM" id="MobiDB-lite"/>
    </source>
</evidence>
<keyword evidence="3" id="KW-0732">Signal</keyword>
<evidence type="ECO:0000256" key="3">
    <source>
        <dbReference type="SAM" id="SignalP"/>
    </source>
</evidence>
<evidence type="ECO:0000259" key="4">
    <source>
        <dbReference type="Pfam" id="PF24053"/>
    </source>
</evidence>
<feature type="compositionally biased region" description="Polar residues" evidence="1">
    <location>
        <begin position="30"/>
        <end position="50"/>
    </location>
</feature>
<keyword evidence="2" id="KW-0472">Membrane</keyword>
<proteinExistence type="predicted"/>
<feature type="compositionally biased region" description="Low complexity" evidence="1">
    <location>
        <begin position="82"/>
        <end position="92"/>
    </location>
</feature>
<name>A0A5B6ZKS8_DAVIN</name>
<feature type="region of interest" description="Disordered" evidence="1">
    <location>
        <begin position="30"/>
        <end position="153"/>
    </location>
</feature>
<feature type="compositionally biased region" description="Basic and acidic residues" evidence="1">
    <location>
        <begin position="63"/>
        <end position="79"/>
    </location>
</feature>
<sequence length="370" mass="40539">MEINYILLLTLFFALVVVDCAGTDLEVKVTSNTGLDPKNPLTSKNSSNLNEKTRGLDSFVDSNKVDQVKKDEDQVDGSREGVSSNNLVNNSSKHSGLKDEDKMPMGKDGSMREGNRKDKSGEGLESEQVPKEGKSQLMRKESSRGEECDSSNWCTDEKNSLIACLRVPGDDSPDLSLLIQNKGKGPLSVTISTTDSVQLEKTKIQLQEKENKKVKVSISNGGTDNLIILTAGNGNCSLDFRDLIAQSSRKETDYTSKSTYINLLKRTSFVAFIFLAALVIASAWMCVSFQRRHFASNGPKYQKLDMELPVSGGGKIGSNSNEGWDNKWGDSWDDEEAPKTPSMPVTPSLSSKGLASRRFNKDGKITCLEV</sequence>
<organism evidence="5">
    <name type="scientific">Davidia involucrata</name>
    <name type="common">Dove tree</name>
    <dbReference type="NCBI Taxonomy" id="16924"/>
    <lineage>
        <taxon>Eukaryota</taxon>
        <taxon>Viridiplantae</taxon>
        <taxon>Streptophyta</taxon>
        <taxon>Embryophyta</taxon>
        <taxon>Tracheophyta</taxon>
        <taxon>Spermatophyta</taxon>
        <taxon>Magnoliopsida</taxon>
        <taxon>eudicotyledons</taxon>
        <taxon>Gunneridae</taxon>
        <taxon>Pentapetalae</taxon>
        <taxon>asterids</taxon>
        <taxon>Cornales</taxon>
        <taxon>Nyssaceae</taxon>
        <taxon>Davidia</taxon>
    </lineage>
</organism>
<feature type="signal peptide" evidence="3">
    <location>
        <begin position="1"/>
        <end position="22"/>
    </location>
</feature>
<reference evidence="5" key="1">
    <citation type="submission" date="2019-08" db="EMBL/GenBank/DDBJ databases">
        <title>Reference gene set and small RNA set construction with multiple tissues from Davidia involucrata Baill.</title>
        <authorList>
            <person name="Yang H."/>
            <person name="Zhou C."/>
            <person name="Li G."/>
            <person name="Wang J."/>
            <person name="Gao P."/>
            <person name="Wang M."/>
            <person name="Wang R."/>
            <person name="Zhao Y."/>
        </authorList>
    </citation>
    <scope>NUCLEOTIDE SEQUENCE</scope>
    <source>
        <tissue evidence="5">Mixed with DoveR01_LX</tissue>
    </source>
</reference>
<keyword evidence="2" id="KW-0812">Transmembrane</keyword>
<feature type="domain" description="DUF7356" evidence="4">
    <location>
        <begin position="140"/>
        <end position="243"/>
    </location>
</feature>
<dbReference type="PANTHER" id="PTHR34200:SF8">
    <property type="entry name" value="TRANSMEMBRANE PROTEIN"/>
    <property type="match status" value="1"/>
</dbReference>
<feature type="chain" id="PRO_5022927433" description="DUF7356 domain-containing protein" evidence="3">
    <location>
        <begin position="23"/>
        <end position="370"/>
    </location>
</feature>